<evidence type="ECO:0000313" key="1">
    <source>
        <dbReference type="EMBL" id="CDI53348.1"/>
    </source>
</evidence>
<dbReference type="AlphaFoldDB" id="A0A077R3C5"/>
<name>A0A077R3C5_9BASI</name>
<accession>A0A077R3C5</accession>
<protein>
    <submittedName>
        <fullName evidence="1">Uncharacterized protein</fullName>
    </submittedName>
</protein>
<dbReference type="EMBL" id="HG529575">
    <property type="protein sequence ID" value="CDI53348.1"/>
    <property type="molecule type" value="Genomic_DNA"/>
</dbReference>
<organism evidence="1">
    <name type="scientific">Melanopsichium pennsylvanicum 4</name>
    <dbReference type="NCBI Taxonomy" id="1398559"/>
    <lineage>
        <taxon>Eukaryota</taxon>
        <taxon>Fungi</taxon>
        <taxon>Dikarya</taxon>
        <taxon>Basidiomycota</taxon>
        <taxon>Ustilaginomycotina</taxon>
        <taxon>Ustilaginomycetes</taxon>
        <taxon>Ustilaginales</taxon>
        <taxon>Ustilaginaceae</taxon>
        <taxon>Melanopsichium</taxon>
    </lineage>
</organism>
<reference evidence="1" key="1">
    <citation type="journal article" date="2014" name="Genome Biol. Evol.">
        <title>Gene Loss Rather Than Gene Gain Is Associated with a Host Jump from Monocots to Dicots in the Smut Fungus Melanopsichium pennsylvanicum.</title>
        <authorList>
            <person name="Sharma R."/>
            <person name="Mishra B."/>
            <person name="Runge F."/>
            <person name="Thines M."/>
        </authorList>
    </citation>
    <scope>NUCLEOTIDE SEQUENCE</scope>
    <source>
        <strain evidence="1">4</strain>
    </source>
</reference>
<sequence>MCVISNETRPQTKAQQGFYLSMHPMSRFGQSRRPSPAPVKWCLARNWAWLRADFIPAGILSAGGRSIALALALSADEIERRHMMPANLGWLDRAERKRMRKNDMAMLYFQ</sequence>
<proteinExistence type="predicted"/>